<dbReference type="InterPro" id="IPR036772">
    <property type="entry name" value="SRCR-like_dom_sf"/>
</dbReference>
<gene>
    <name evidence="12" type="ORF">D4764_12G0006170</name>
</gene>
<feature type="region of interest" description="Disordered" evidence="8">
    <location>
        <begin position="113"/>
        <end position="147"/>
    </location>
</feature>
<dbReference type="InterPro" id="IPR043504">
    <property type="entry name" value="Peptidase_S1_PA_chymotrypsin"/>
</dbReference>
<dbReference type="CDD" id="cd00112">
    <property type="entry name" value="LDLa"/>
    <property type="match status" value="1"/>
</dbReference>
<dbReference type="GO" id="GO:0004252">
    <property type="term" value="F:serine-type endopeptidase activity"/>
    <property type="evidence" value="ECO:0007669"/>
    <property type="project" value="InterPro"/>
</dbReference>
<dbReference type="Gene3D" id="3.10.250.10">
    <property type="entry name" value="SRCR-like domain"/>
    <property type="match status" value="1"/>
</dbReference>
<dbReference type="InterPro" id="IPR001254">
    <property type="entry name" value="Trypsin_dom"/>
</dbReference>
<dbReference type="PROSITE" id="PS00135">
    <property type="entry name" value="TRYPSIN_SER"/>
    <property type="match status" value="1"/>
</dbReference>
<feature type="transmembrane region" description="Helical" evidence="9">
    <location>
        <begin position="154"/>
        <end position="175"/>
    </location>
</feature>
<dbReference type="PROSITE" id="PS50287">
    <property type="entry name" value="SRCR_2"/>
    <property type="match status" value="1"/>
</dbReference>
<keyword evidence="3 7" id="KW-0720">Serine protease</keyword>
<comment type="caution">
    <text evidence="12">The sequence shown here is derived from an EMBL/GenBank/DDBJ whole genome shotgun (WGS) entry which is preliminary data.</text>
</comment>
<dbReference type="InterPro" id="IPR001314">
    <property type="entry name" value="Peptidase_S1A"/>
</dbReference>
<dbReference type="GO" id="GO:0006508">
    <property type="term" value="P:proteolysis"/>
    <property type="evidence" value="ECO:0007669"/>
    <property type="project" value="UniProtKB-KW"/>
</dbReference>
<dbReference type="Gene3D" id="4.10.400.10">
    <property type="entry name" value="Low-density Lipoprotein Receptor"/>
    <property type="match status" value="1"/>
</dbReference>
<evidence type="ECO:0000256" key="8">
    <source>
        <dbReference type="SAM" id="MobiDB-lite"/>
    </source>
</evidence>
<dbReference type="SMART" id="SM00020">
    <property type="entry name" value="Tryp_SPc"/>
    <property type="match status" value="1"/>
</dbReference>
<evidence type="ECO:0000256" key="7">
    <source>
        <dbReference type="RuleBase" id="RU363034"/>
    </source>
</evidence>
<keyword evidence="9 12" id="KW-0812">Transmembrane</keyword>
<dbReference type="InterPro" id="IPR018114">
    <property type="entry name" value="TRYPSIN_HIS"/>
</dbReference>
<dbReference type="CDD" id="cd00190">
    <property type="entry name" value="Tryp_SPc"/>
    <property type="match status" value="1"/>
</dbReference>
<dbReference type="PRINTS" id="PR00722">
    <property type="entry name" value="CHYMOTRYPSIN"/>
</dbReference>
<dbReference type="AlphaFoldDB" id="A0A5C6PFW7"/>
<evidence type="ECO:0000259" key="11">
    <source>
        <dbReference type="PROSITE" id="PS50287"/>
    </source>
</evidence>
<dbReference type="FunFam" id="2.40.10.10:FF:000003">
    <property type="entry name" value="Transmembrane serine protease 3"/>
    <property type="match status" value="1"/>
</dbReference>
<evidence type="ECO:0000256" key="3">
    <source>
        <dbReference type="ARBA" id="ARBA00022825"/>
    </source>
</evidence>
<dbReference type="InterPro" id="IPR001190">
    <property type="entry name" value="SRCR"/>
</dbReference>
<proteinExistence type="predicted"/>
<accession>A0A5C6PFW7</accession>
<dbReference type="InterPro" id="IPR002172">
    <property type="entry name" value="LDrepeatLR_classA_rpt"/>
</dbReference>
<keyword evidence="4" id="KW-1015">Disulfide bond</keyword>
<dbReference type="Proteomes" id="UP000324091">
    <property type="component" value="Chromosome 12"/>
</dbReference>
<keyword evidence="2 7" id="KW-0378">Hydrolase</keyword>
<evidence type="ECO:0000256" key="1">
    <source>
        <dbReference type="ARBA" id="ARBA00022670"/>
    </source>
</evidence>
<dbReference type="PANTHER" id="PTHR24252:SF17">
    <property type="entry name" value="SUPPRESSOR OF TUMORIGENICITY 14 PROTEIN HOMOLOG-RELATED"/>
    <property type="match status" value="1"/>
</dbReference>
<dbReference type="InterPro" id="IPR033116">
    <property type="entry name" value="TRYPSIN_SER"/>
</dbReference>
<dbReference type="Pfam" id="PF00089">
    <property type="entry name" value="Trypsin"/>
    <property type="match status" value="1"/>
</dbReference>
<organism evidence="12 13">
    <name type="scientific">Takifugu flavidus</name>
    <name type="common">sansaifugu</name>
    <dbReference type="NCBI Taxonomy" id="433684"/>
    <lineage>
        <taxon>Eukaryota</taxon>
        <taxon>Metazoa</taxon>
        <taxon>Chordata</taxon>
        <taxon>Craniata</taxon>
        <taxon>Vertebrata</taxon>
        <taxon>Euteleostomi</taxon>
        <taxon>Actinopterygii</taxon>
        <taxon>Neopterygii</taxon>
        <taxon>Teleostei</taxon>
        <taxon>Neoteleostei</taxon>
        <taxon>Acanthomorphata</taxon>
        <taxon>Eupercaria</taxon>
        <taxon>Tetraodontiformes</taxon>
        <taxon>Tetradontoidea</taxon>
        <taxon>Tetraodontidae</taxon>
        <taxon>Takifugu</taxon>
    </lineage>
</organism>
<reference evidence="12 13" key="1">
    <citation type="submission" date="2019-04" db="EMBL/GenBank/DDBJ databases">
        <title>Chromosome genome assembly for Takifugu flavidus.</title>
        <authorList>
            <person name="Xiao S."/>
        </authorList>
    </citation>
    <scope>NUCLEOTIDE SEQUENCE [LARGE SCALE GENOMIC DNA]</scope>
    <source>
        <strain evidence="12">HTHZ2018</strain>
        <tissue evidence="12">Muscle</tissue>
    </source>
</reference>
<evidence type="ECO:0000256" key="9">
    <source>
        <dbReference type="SAM" id="Phobius"/>
    </source>
</evidence>
<dbReference type="SUPFAM" id="SSF56487">
    <property type="entry name" value="SRCR-like"/>
    <property type="match status" value="1"/>
</dbReference>
<dbReference type="SMART" id="SM00202">
    <property type="entry name" value="SR"/>
    <property type="match status" value="1"/>
</dbReference>
<protein>
    <submittedName>
        <fullName evidence="12">Transmembrane protease serine 4</fullName>
    </submittedName>
</protein>
<keyword evidence="9" id="KW-1133">Transmembrane helix</keyword>
<evidence type="ECO:0000256" key="5">
    <source>
        <dbReference type="ARBA" id="ARBA00023180"/>
    </source>
</evidence>
<dbReference type="GO" id="GO:0016020">
    <property type="term" value="C:membrane"/>
    <property type="evidence" value="ECO:0007669"/>
    <property type="project" value="InterPro"/>
</dbReference>
<evidence type="ECO:0000256" key="2">
    <source>
        <dbReference type="ARBA" id="ARBA00022801"/>
    </source>
</evidence>
<dbReference type="PANTHER" id="PTHR24252">
    <property type="entry name" value="ACROSIN-RELATED"/>
    <property type="match status" value="1"/>
</dbReference>
<dbReference type="InterPro" id="IPR036055">
    <property type="entry name" value="LDL_receptor-like_sf"/>
</dbReference>
<evidence type="ECO:0000313" key="13">
    <source>
        <dbReference type="Proteomes" id="UP000324091"/>
    </source>
</evidence>
<comment type="caution">
    <text evidence="6">Lacks conserved residue(s) required for the propagation of feature annotation.</text>
</comment>
<dbReference type="EMBL" id="RHFK02000004">
    <property type="protein sequence ID" value="TWW77227.1"/>
    <property type="molecule type" value="Genomic_DNA"/>
</dbReference>
<dbReference type="Pfam" id="PF15494">
    <property type="entry name" value="SRCR_2"/>
    <property type="match status" value="1"/>
</dbReference>
<dbReference type="PROSITE" id="PS50240">
    <property type="entry name" value="TRYPSIN_DOM"/>
    <property type="match status" value="1"/>
</dbReference>
<name>A0A5C6PFW7_9TELE</name>
<keyword evidence="5" id="KW-0325">Glycoprotein</keyword>
<dbReference type="PROSITE" id="PS00134">
    <property type="entry name" value="TRYPSIN_HIS"/>
    <property type="match status" value="1"/>
</dbReference>
<keyword evidence="9" id="KW-0472">Membrane</keyword>
<dbReference type="SUPFAM" id="SSF50494">
    <property type="entry name" value="Trypsin-like serine proteases"/>
    <property type="match status" value="1"/>
</dbReference>
<evidence type="ECO:0000259" key="10">
    <source>
        <dbReference type="PROSITE" id="PS50240"/>
    </source>
</evidence>
<keyword evidence="1 7" id="KW-0645">Protease</keyword>
<evidence type="ECO:0000313" key="12">
    <source>
        <dbReference type="EMBL" id="TWW77227.1"/>
    </source>
</evidence>
<dbReference type="SUPFAM" id="SSF57424">
    <property type="entry name" value="LDL receptor-like module"/>
    <property type="match status" value="1"/>
</dbReference>
<evidence type="ECO:0000256" key="4">
    <source>
        <dbReference type="ARBA" id="ARBA00023157"/>
    </source>
</evidence>
<feature type="region of interest" description="Disordered" evidence="8">
    <location>
        <begin position="14"/>
        <end position="38"/>
    </location>
</feature>
<feature type="domain" description="SRCR" evidence="11">
    <location>
        <begin position="216"/>
        <end position="322"/>
    </location>
</feature>
<dbReference type="InterPro" id="IPR009003">
    <property type="entry name" value="Peptidase_S1_PA"/>
</dbReference>
<sequence>MSFEKRLKWEGCEGGGTELGRLGRSKKKKSERSGDQGKCHTAALHYRPGVFEEGAAGGQTGKVKGRVLADRTTDSVVRESHLRHGGERTKSDELRLGLNRENNSNNMWTVINLPEDSTKPLNPRRPVVPKPGRHRRPMRAPKTEKEKSAKRKRVVLTIFTVVVLLAILATAAFFIKQLIDSKYFFCKRSVRFIPLEQACDGKDDCAEGEDEITCLTSLTVNTTFPVRLMSARHVLQVYSPGSGWRSVCSDGWKQQHTEAACKKLGYTYKPRSSTVPVGDLIQSLKMGPFTAIRNELTSTPIHQATIDRSQCSSGSVVSLSCSDCGQVGSQDRIVGGTDAAIEDWPWQVSLQQGGQHVCGGSLVSPRWVITAAHCFAGSKKELSRWRVVSGRTYMGTLGGSYVDRIILNGEYDPERNDYDIALMRLSSPITVGASHRPVCMSPKAFGLPAGSSMVVTGWGYLEENGKVSPSLQKASVPLVDQAKCSSPAMYGHFITPRMICAGFLQGGVDACQGDSGGPLVHFKSSQWHLVGVVSWGVGCARERRPGVYCSVEEMLNWIHTVMEKNP</sequence>
<dbReference type="Gene3D" id="2.40.10.10">
    <property type="entry name" value="Trypsin-like serine proteases"/>
    <property type="match status" value="1"/>
</dbReference>
<feature type="domain" description="Peptidase S1" evidence="10">
    <location>
        <begin position="333"/>
        <end position="563"/>
    </location>
</feature>
<keyword evidence="13" id="KW-1185">Reference proteome</keyword>
<evidence type="ECO:0000256" key="6">
    <source>
        <dbReference type="PROSITE-ProRule" id="PRU00196"/>
    </source>
</evidence>